<evidence type="ECO:0000256" key="6">
    <source>
        <dbReference type="ARBA" id="ARBA00023136"/>
    </source>
</evidence>
<dbReference type="EMBL" id="CALNXK010000192">
    <property type="protein sequence ID" value="CAH3174616.1"/>
    <property type="molecule type" value="Genomic_DNA"/>
</dbReference>
<evidence type="ECO:0000313" key="9">
    <source>
        <dbReference type="Proteomes" id="UP001159405"/>
    </source>
</evidence>
<dbReference type="PANTHER" id="PTHR16024">
    <property type="entry name" value="XK-RELATED PROTEIN"/>
    <property type="match status" value="1"/>
</dbReference>
<keyword evidence="9" id="KW-1185">Reference proteome</keyword>
<feature type="transmembrane region" description="Helical" evidence="7">
    <location>
        <begin position="304"/>
        <end position="324"/>
    </location>
</feature>
<feature type="transmembrane region" description="Helical" evidence="7">
    <location>
        <begin position="40"/>
        <end position="59"/>
    </location>
</feature>
<dbReference type="InterPro" id="IPR050895">
    <property type="entry name" value="XK-related_scramblase"/>
</dbReference>
<dbReference type="InterPro" id="IPR018629">
    <property type="entry name" value="XK-rel"/>
</dbReference>
<feature type="transmembrane region" description="Helical" evidence="7">
    <location>
        <begin position="184"/>
        <end position="204"/>
    </location>
</feature>
<evidence type="ECO:0000256" key="4">
    <source>
        <dbReference type="ARBA" id="ARBA00022692"/>
    </source>
</evidence>
<evidence type="ECO:0000256" key="1">
    <source>
        <dbReference type="ARBA" id="ARBA00004651"/>
    </source>
</evidence>
<comment type="similarity">
    <text evidence="2 7">Belongs to the XK family.</text>
</comment>
<protein>
    <recommendedName>
        <fullName evidence="7">XK-related protein</fullName>
    </recommendedName>
</protein>
<proteinExistence type="inferred from homology"/>
<evidence type="ECO:0000256" key="5">
    <source>
        <dbReference type="ARBA" id="ARBA00022989"/>
    </source>
</evidence>
<evidence type="ECO:0000256" key="3">
    <source>
        <dbReference type="ARBA" id="ARBA00022475"/>
    </source>
</evidence>
<organism evidence="8 9">
    <name type="scientific">Porites lobata</name>
    <dbReference type="NCBI Taxonomy" id="104759"/>
    <lineage>
        <taxon>Eukaryota</taxon>
        <taxon>Metazoa</taxon>
        <taxon>Cnidaria</taxon>
        <taxon>Anthozoa</taxon>
        <taxon>Hexacorallia</taxon>
        <taxon>Scleractinia</taxon>
        <taxon>Fungiina</taxon>
        <taxon>Poritidae</taxon>
        <taxon>Porites</taxon>
    </lineage>
</organism>
<gene>
    <name evidence="8" type="ORF">PLOB_00015311</name>
</gene>
<keyword evidence="4 7" id="KW-0812">Transmembrane</keyword>
<dbReference type="Proteomes" id="UP001159405">
    <property type="component" value="Unassembled WGS sequence"/>
</dbReference>
<comment type="caution">
    <text evidence="8">The sequence shown here is derived from an EMBL/GenBank/DDBJ whole genome shotgun (WGS) entry which is preliminary data.</text>
</comment>
<accession>A0ABN8R8J5</accession>
<keyword evidence="5 7" id="KW-1133">Transmembrane helix</keyword>
<reference evidence="8 9" key="1">
    <citation type="submission" date="2022-05" db="EMBL/GenBank/DDBJ databases">
        <authorList>
            <consortium name="Genoscope - CEA"/>
            <person name="William W."/>
        </authorList>
    </citation>
    <scope>NUCLEOTIDE SEQUENCE [LARGE SCALE GENOMIC DNA]</scope>
</reference>
<keyword evidence="3" id="KW-1003">Cell membrane</keyword>
<sequence length="340" mass="39056">MARFKWYDIFVDLFGITLSITDPITDILTLVEFYRADHKTWFVVGLCFIILPLVFFSIINFGHFDEYKNRCGRCTKCIFGKLPNLWRGNQIEPTDINENPLTDLDKLLDISASAVLAEAAFESAPQFIIQLYAMVVQQQSVTIVQMVSLPVSFLSLASASTVADTINLLPRDRRDLNLSVKDKVLLFVTHLFILSIRLFAVALFTVSYNWWVTSVLILHCTVIIICEIIWSCWASEMGDCNVCGSLFLCFTSCFHWLRDDWLPSMLRGRSRKKQLRGLTLSNVLFVIENITMILLFYFGHFPHTWYSLPVTICVCLFSVLGAVMRLTHFYFSKKESDNDV</sequence>
<feature type="transmembrane region" description="Helical" evidence="7">
    <location>
        <begin position="210"/>
        <end position="230"/>
    </location>
</feature>
<evidence type="ECO:0000256" key="2">
    <source>
        <dbReference type="ARBA" id="ARBA00008789"/>
    </source>
</evidence>
<feature type="transmembrane region" description="Helical" evidence="7">
    <location>
        <begin position="275"/>
        <end position="298"/>
    </location>
</feature>
<evidence type="ECO:0000256" key="7">
    <source>
        <dbReference type="RuleBase" id="RU910716"/>
    </source>
</evidence>
<evidence type="ECO:0000313" key="8">
    <source>
        <dbReference type="EMBL" id="CAH3174616.1"/>
    </source>
</evidence>
<comment type="subcellular location">
    <subcellularLocation>
        <location evidence="1">Cell membrane</location>
        <topology evidence="1">Multi-pass membrane protein</topology>
    </subcellularLocation>
    <subcellularLocation>
        <location evidence="7">Membrane</location>
        <topology evidence="7">Multi-pass membrane protein</topology>
    </subcellularLocation>
</comment>
<name>A0ABN8R8J5_9CNID</name>
<dbReference type="Pfam" id="PF09815">
    <property type="entry name" value="XK-related"/>
    <property type="match status" value="1"/>
</dbReference>
<dbReference type="PANTHER" id="PTHR16024:SF6">
    <property type="entry name" value="XK-RELATED PROTEIN"/>
    <property type="match status" value="1"/>
</dbReference>
<keyword evidence="6 7" id="KW-0472">Membrane</keyword>